<dbReference type="InterPro" id="IPR001347">
    <property type="entry name" value="SIS_dom"/>
</dbReference>
<dbReference type="PANTHER" id="PTHR10937:SF0">
    <property type="entry name" value="GLUTAMINE--FRUCTOSE-6-PHOSPHATE TRANSAMINASE (ISOMERIZING)"/>
    <property type="match status" value="1"/>
</dbReference>
<gene>
    <name evidence="5" type="ORF">SL103_15715</name>
</gene>
<dbReference type="PROSITE" id="PS51464">
    <property type="entry name" value="SIS"/>
    <property type="match status" value="2"/>
</dbReference>
<name>A0A1D7VL95_9ACTN</name>
<dbReference type="GO" id="GO:0097367">
    <property type="term" value="F:carbohydrate derivative binding"/>
    <property type="evidence" value="ECO:0007669"/>
    <property type="project" value="InterPro"/>
</dbReference>
<dbReference type="Proteomes" id="UP000094094">
    <property type="component" value="Chromosome"/>
</dbReference>
<dbReference type="EMBL" id="CP017157">
    <property type="protein sequence ID" value="AOP47519.1"/>
    <property type="molecule type" value="Genomic_DNA"/>
</dbReference>
<proteinExistence type="predicted"/>
<keyword evidence="6" id="KW-1185">Reference proteome</keyword>
<dbReference type="PANTHER" id="PTHR10937">
    <property type="entry name" value="GLUCOSAMINE--FRUCTOSE-6-PHOSPHATE AMINOTRANSFERASE, ISOMERIZING"/>
    <property type="match status" value="1"/>
</dbReference>
<protein>
    <recommendedName>
        <fullName evidence="3">Glutamine--fructose-6-phosphate aminotransferase [isomerizing]</fullName>
        <ecNumber evidence="2">2.6.1.16</ecNumber>
    </recommendedName>
</protein>
<dbReference type="AlphaFoldDB" id="A0A1D7VL95"/>
<accession>A0A1D7VL95</accession>
<dbReference type="InterPro" id="IPR046348">
    <property type="entry name" value="SIS_dom_sf"/>
</dbReference>
<sequence>MYATGTMLRQSAALAADIEDLTGPVASRAGQALATVPGEALRRVVLVGSGDSHHAGRAAQLAFVRLAGLPCEALGTQQFLDYGMLGPAGPNAATLVVAVSASGSSPRLVTTVRRARDHGFPTLAVTGRAGSALGEAAGREVAAALGLTERSPGIRTYQASLLALLLLAVRLGGVRRALPGSGPAAEDALVAELAATADAVRATADAADAPCRELAARLTEAGRPWTPLVLAGTGPAAGTAMYAAAKVVEAAGLPAYAQDLEEYWHIERFADPADAPLVVLAPPGLGHPRAAELAAAATERGRRVIAVTDPDDTALTTTAWHTVPVAGTAREEWSPLTGHVFAGLLGARLADRLDRAPFSGGGPG</sequence>
<dbReference type="GO" id="GO:0006002">
    <property type="term" value="P:fructose 6-phosphate metabolic process"/>
    <property type="evidence" value="ECO:0007669"/>
    <property type="project" value="TreeGrafter"/>
</dbReference>
<feature type="domain" description="SIS" evidence="4">
    <location>
        <begin position="214"/>
        <end position="355"/>
    </location>
</feature>
<evidence type="ECO:0000313" key="6">
    <source>
        <dbReference type="Proteomes" id="UP000094094"/>
    </source>
</evidence>
<dbReference type="OrthoDB" id="3689856at2"/>
<reference evidence="5 6" key="1">
    <citation type="submission" date="2016-09" db="EMBL/GenBank/DDBJ databases">
        <title>Complete genome sequencing of Streptomyces lydicus 103 and metabolic pathways analysis of antibiotic biosynthesis.</title>
        <authorList>
            <person name="Jia N."/>
            <person name="Ding M.-Z."/>
            <person name="Gao F."/>
            <person name="Yuan Y.-J."/>
        </authorList>
    </citation>
    <scope>NUCLEOTIDE SEQUENCE [LARGE SCALE GENOMIC DNA]</scope>
    <source>
        <strain evidence="5 6">103</strain>
    </source>
</reference>
<dbReference type="GO" id="GO:0006047">
    <property type="term" value="P:UDP-N-acetylglucosamine metabolic process"/>
    <property type="evidence" value="ECO:0007669"/>
    <property type="project" value="TreeGrafter"/>
</dbReference>
<dbReference type="EC" id="2.6.1.16" evidence="2"/>
<evidence type="ECO:0000313" key="5">
    <source>
        <dbReference type="EMBL" id="AOP47519.1"/>
    </source>
</evidence>
<dbReference type="RefSeq" id="WP_069569656.1">
    <property type="nucleotide sequence ID" value="NZ_CP017157.1"/>
</dbReference>
<dbReference type="Gene3D" id="3.40.50.10490">
    <property type="entry name" value="Glucose-6-phosphate isomerase like protein, domain 1"/>
    <property type="match status" value="2"/>
</dbReference>
<evidence type="ECO:0000256" key="3">
    <source>
        <dbReference type="ARBA" id="ARBA00016090"/>
    </source>
</evidence>
<dbReference type="Pfam" id="PF01380">
    <property type="entry name" value="SIS"/>
    <property type="match status" value="1"/>
</dbReference>
<evidence type="ECO:0000256" key="1">
    <source>
        <dbReference type="ARBA" id="ARBA00001031"/>
    </source>
</evidence>
<evidence type="ECO:0000259" key="4">
    <source>
        <dbReference type="PROSITE" id="PS51464"/>
    </source>
</evidence>
<feature type="domain" description="SIS" evidence="4">
    <location>
        <begin position="33"/>
        <end position="177"/>
    </location>
</feature>
<dbReference type="KEGG" id="slc:SL103_15715"/>
<dbReference type="GO" id="GO:0004360">
    <property type="term" value="F:glutamine-fructose-6-phosphate transaminase (isomerizing) activity"/>
    <property type="evidence" value="ECO:0007669"/>
    <property type="project" value="UniProtKB-EC"/>
</dbReference>
<dbReference type="GO" id="GO:0006487">
    <property type="term" value="P:protein N-linked glycosylation"/>
    <property type="evidence" value="ECO:0007669"/>
    <property type="project" value="TreeGrafter"/>
</dbReference>
<organism evidence="5 6">
    <name type="scientific">Streptomyces lydicus</name>
    <dbReference type="NCBI Taxonomy" id="47763"/>
    <lineage>
        <taxon>Bacteria</taxon>
        <taxon>Bacillati</taxon>
        <taxon>Actinomycetota</taxon>
        <taxon>Actinomycetes</taxon>
        <taxon>Kitasatosporales</taxon>
        <taxon>Streptomycetaceae</taxon>
        <taxon>Streptomyces</taxon>
    </lineage>
</organism>
<evidence type="ECO:0000256" key="2">
    <source>
        <dbReference type="ARBA" id="ARBA00012916"/>
    </source>
</evidence>
<comment type="catalytic activity">
    <reaction evidence="1">
        <text>D-fructose 6-phosphate + L-glutamine = D-glucosamine 6-phosphate + L-glutamate</text>
        <dbReference type="Rhea" id="RHEA:13237"/>
        <dbReference type="ChEBI" id="CHEBI:29985"/>
        <dbReference type="ChEBI" id="CHEBI:58359"/>
        <dbReference type="ChEBI" id="CHEBI:58725"/>
        <dbReference type="ChEBI" id="CHEBI:61527"/>
        <dbReference type="EC" id="2.6.1.16"/>
    </reaction>
</comment>
<dbReference type="SUPFAM" id="SSF53697">
    <property type="entry name" value="SIS domain"/>
    <property type="match status" value="1"/>
</dbReference>